<comment type="caution">
    <text evidence="1">The sequence shown here is derived from an EMBL/GenBank/DDBJ whole genome shotgun (WGS) entry which is preliminary data.</text>
</comment>
<dbReference type="EMBL" id="JACKXD010000005">
    <property type="protein sequence ID" value="MBB6647414.1"/>
    <property type="molecule type" value="Genomic_DNA"/>
</dbReference>
<dbReference type="RefSeq" id="WP_185193787.1">
    <property type="nucleotide sequence ID" value="NZ_JACKXD010000005.1"/>
</dbReference>
<dbReference type="AlphaFoldDB" id="A0A7J9SKD1"/>
<accession>A0A7J9SKD1</accession>
<dbReference type="Pfam" id="PF13459">
    <property type="entry name" value="Fer4_15"/>
    <property type="match status" value="1"/>
</dbReference>
<evidence type="ECO:0000313" key="1">
    <source>
        <dbReference type="EMBL" id="MBB6647414.1"/>
    </source>
</evidence>
<evidence type="ECO:0000313" key="2">
    <source>
        <dbReference type="Proteomes" id="UP000546257"/>
    </source>
</evidence>
<keyword evidence="2" id="KW-1185">Reference proteome</keyword>
<gene>
    <name evidence="1" type="ORF">H5V44_14165</name>
</gene>
<reference evidence="1 2" key="1">
    <citation type="submission" date="2020-08" db="EMBL/GenBank/DDBJ databases">
        <authorList>
            <person name="Seo M.-J."/>
        </authorList>
    </citation>
    <scope>NUCLEOTIDE SEQUENCE [LARGE SCALE GENOMIC DNA]</scope>
    <source>
        <strain evidence="1 2">MBLA0160</strain>
    </source>
</reference>
<name>A0A7J9SKD1_9EURY</name>
<dbReference type="Proteomes" id="UP000546257">
    <property type="component" value="Unassembled WGS sequence"/>
</dbReference>
<sequence length="92" mass="9635">MRVEIDRAACDGIFACLVHDDRFAEDEAGLATVDPDAAGVVDVERTEERVIATFEGDADAAALAERACPPGAITVREDVTAQSTDAAREGDA</sequence>
<dbReference type="Gene3D" id="3.30.70.20">
    <property type="match status" value="1"/>
</dbReference>
<organism evidence="1 2">
    <name type="scientific">Halobellus ruber</name>
    <dbReference type="NCBI Taxonomy" id="2761102"/>
    <lineage>
        <taxon>Archaea</taxon>
        <taxon>Methanobacteriati</taxon>
        <taxon>Methanobacteriota</taxon>
        <taxon>Stenosarchaea group</taxon>
        <taxon>Halobacteria</taxon>
        <taxon>Halobacteriales</taxon>
        <taxon>Haloferacaceae</taxon>
        <taxon>Halobellus</taxon>
    </lineage>
</organism>
<protein>
    <submittedName>
        <fullName evidence="1">Ferredoxin</fullName>
    </submittedName>
</protein>
<proteinExistence type="predicted"/>